<gene>
    <name evidence="7" type="ORF">J2S57_003309</name>
</gene>
<dbReference type="InterPro" id="IPR013328">
    <property type="entry name" value="6PGD_dom2"/>
</dbReference>
<keyword evidence="8" id="KW-1185">Reference proteome</keyword>
<sequence>MSRVFIVGSGSVGAATGRALGHAGHRVTFVDIDPRRVAVLVNEGLDARRDLDLAGEPESFVFICTPTRIVAGRHHLADVAAGSEAVGRALAHADAVHTVIVRSTVPPGTTRDLVRPLVELHSGRRDGTGFHIVASPHFDTRSGASRSGRHAMETVRPQLTVIGAENERVNANVRDLLSPLMSPGGQLRLLDDPAEAEMIKCAHSLFNATKISFWNEIWRVCDRLGLDPDDVASTVATSVEGSLNPEYGIWGGAPYGGAQLPGDTQGFLGFAEEIGLPMPLLSAVVGVNSGFEQRLDAEMEALSMLASGPYYYAPEYGRPPRSAEPYEPYETQAPYHLEQHYQPETPRPAAEFAPPVEQYPPLEQFPAAESYPAVEFPATEPVRFETPATTTSPVEEAPTPEASAEAGELAGGEVQLDPGANHPSRRAQRRSWIPRQLGR</sequence>
<name>A0ABT9P4D9_9ACTN</name>
<keyword evidence="7" id="KW-0560">Oxidoreductase</keyword>
<feature type="compositionally biased region" description="Low complexity" evidence="3">
    <location>
        <begin position="385"/>
        <end position="413"/>
    </location>
</feature>
<evidence type="ECO:0000313" key="8">
    <source>
        <dbReference type="Proteomes" id="UP001235712"/>
    </source>
</evidence>
<dbReference type="Pfam" id="PF00984">
    <property type="entry name" value="UDPG_MGDP_dh"/>
    <property type="match status" value="1"/>
</dbReference>
<feature type="domain" description="UDP-glucose/GDP-mannose dehydrogenase dimerisation" evidence="4">
    <location>
        <begin position="195"/>
        <end position="289"/>
    </location>
</feature>
<dbReference type="EMBL" id="JAUSQZ010000001">
    <property type="protein sequence ID" value="MDP9827560.1"/>
    <property type="molecule type" value="Genomic_DNA"/>
</dbReference>
<evidence type="ECO:0000259" key="6">
    <source>
        <dbReference type="Pfam" id="PF03721"/>
    </source>
</evidence>
<evidence type="ECO:0000256" key="1">
    <source>
        <dbReference type="ARBA" id="ARBA00006601"/>
    </source>
</evidence>
<dbReference type="RefSeq" id="WP_307243750.1">
    <property type="nucleotide sequence ID" value="NZ_JAUSQZ010000001.1"/>
</dbReference>
<comment type="similarity">
    <text evidence="1">Belongs to the UDP-glucose/GDP-mannose dehydrogenase family.</text>
</comment>
<evidence type="ECO:0000313" key="7">
    <source>
        <dbReference type="EMBL" id="MDP9827560.1"/>
    </source>
</evidence>
<dbReference type="Gene3D" id="3.40.50.720">
    <property type="entry name" value="NAD(P)-binding Rossmann-like Domain"/>
    <property type="match status" value="1"/>
</dbReference>
<organism evidence="7 8">
    <name type="scientific">Kineosporia succinea</name>
    <dbReference type="NCBI Taxonomy" id="84632"/>
    <lineage>
        <taxon>Bacteria</taxon>
        <taxon>Bacillati</taxon>
        <taxon>Actinomycetota</taxon>
        <taxon>Actinomycetes</taxon>
        <taxon>Kineosporiales</taxon>
        <taxon>Kineosporiaceae</taxon>
        <taxon>Kineosporia</taxon>
    </lineage>
</organism>
<dbReference type="Gene3D" id="1.10.1040.10">
    <property type="entry name" value="N-(1-d-carboxylethyl)-l-norvaline Dehydrogenase, domain 2"/>
    <property type="match status" value="1"/>
</dbReference>
<dbReference type="SUPFAM" id="SSF51735">
    <property type="entry name" value="NAD(P)-binding Rossmann-fold domains"/>
    <property type="match status" value="1"/>
</dbReference>
<comment type="caution">
    <text evidence="7">The sequence shown here is derived from an EMBL/GenBank/DDBJ whole genome shotgun (WGS) entry which is preliminary data.</text>
</comment>
<protein>
    <recommendedName>
        <fullName evidence="2">UDP-glucose 6-dehydrogenase</fullName>
    </recommendedName>
</protein>
<dbReference type="Pfam" id="PF02558">
    <property type="entry name" value="ApbA"/>
    <property type="match status" value="1"/>
</dbReference>
<dbReference type="PANTHER" id="PTHR43750:SF3">
    <property type="entry name" value="UDP-GLUCOSE 6-DEHYDROGENASE TUAD"/>
    <property type="match status" value="1"/>
</dbReference>
<dbReference type="GO" id="GO:0003979">
    <property type="term" value="F:UDP-glucose 6-dehydrogenase activity"/>
    <property type="evidence" value="ECO:0007669"/>
    <property type="project" value="UniProtKB-EC"/>
</dbReference>
<evidence type="ECO:0000256" key="2">
    <source>
        <dbReference type="ARBA" id="ARBA00015132"/>
    </source>
</evidence>
<proteinExistence type="inferred from homology"/>
<dbReference type="InterPro" id="IPR013332">
    <property type="entry name" value="KPR_N"/>
</dbReference>
<evidence type="ECO:0000259" key="5">
    <source>
        <dbReference type="Pfam" id="PF02558"/>
    </source>
</evidence>
<dbReference type="InterPro" id="IPR036291">
    <property type="entry name" value="NAD(P)-bd_dom_sf"/>
</dbReference>
<dbReference type="PANTHER" id="PTHR43750">
    <property type="entry name" value="UDP-GLUCOSE 6-DEHYDROGENASE TUAD"/>
    <property type="match status" value="1"/>
</dbReference>
<accession>A0ABT9P4D9</accession>
<dbReference type="InterPro" id="IPR001732">
    <property type="entry name" value="UDP-Glc/GDP-Man_DH_N"/>
</dbReference>
<evidence type="ECO:0000256" key="3">
    <source>
        <dbReference type="SAM" id="MobiDB-lite"/>
    </source>
</evidence>
<feature type="domain" description="UDP-glucose/GDP-mannose dehydrogenase N-terminal" evidence="6">
    <location>
        <begin position="59"/>
        <end position="175"/>
    </location>
</feature>
<dbReference type="InterPro" id="IPR014026">
    <property type="entry name" value="UDP-Glc/GDP-Man_DH_dimer"/>
</dbReference>
<dbReference type="SUPFAM" id="SSF48179">
    <property type="entry name" value="6-phosphogluconate dehydrogenase C-terminal domain-like"/>
    <property type="match status" value="1"/>
</dbReference>
<dbReference type="Proteomes" id="UP001235712">
    <property type="component" value="Unassembled WGS sequence"/>
</dbReference>
<dbReference type="InterPro" id="IPR008927">
    <property type="entry name" value="6-PGluconate_DH-like_C_sf"/>
</dbReference>
<feature type="domain" description="Ketopantoate reductase N-terminal" evidence="5">
    <location>
        <begin position="4"/>
        <end position="49"/>
    </location>
</feature>
<reference evidence="7 8" key="1">
    <citation type="submission" date="2023-07" db="EMBL/GenBank/DDBJ databases">
        <title>Sequencing the genomes of 1000 actinobacteria strains.</title>
        <authorList>
            <person name="Klenk H.-P."/>
        </authorList>
    </citation>
    <scope>NUCLEOTIDE SEQUENCE [LARGE SCALE GENOMIC DNA]</scope>
    <source>
        <strain evidence="7 8">DSM 44388</strain>
    </source>
</reference>
<feature type="region of interest" description="Disordered" evidence="3">
    <location>
        <begin position="376"/>
        <end position="439"/>
    </location>
</feature>
<dbReference type="Pfam" id="PF03721">
    <property type="entry name" value="UDPG_MGDP_dh_N"/>
    <property type="match status" value="1"/>
</dbReference>
<evidence type="ECO:0000259" key="4">
    <source>
        <dbReference type="Pfam" id="PF00984"/>
    </source>
</evidence>